<dbReference type="PANTHER" id="PTHR43649:SF12">
    <property type="entry name" value="DIACETYLCHITOBIOSE BINDING PROTEIN DASA"/>
    <property type="match status" value="1"/>
</dbReference>
<sequence>MAGAESQFSQRNGVPMKPNKLSWPAVGAALAMVTLVACSSSGGESSADGQVTLKWQGYSQERVGFYKEAAAEFKKEFPNITVVPEALAEDDYKQALPLSFRSKNSPDLFSYTWPTAGDYFELTDVLGNNWAAPLDASVLPADFKSRFRGTSDLMEPIYGKDGKIYTVPRPPSTGTIGYGYMYFNKDVLAKAGLTGNLPATWDQFTAACQAIKEKAGASCIAQSTQSPDEIERLLSTFVAVNVKGYTPSKVSTQSGKFTETSDPQFVAAIQYLRSLYEQKHVLPGQYDKIAARQAVAGGKAAFYFDGGWMSTVFPETFKFKNFGVALPPAKTTAAPDGYAGRIPQGPPLPELFISSQSKHPKEATQFLEWMTRPNGWYAQHFTEKGFDLLPWVAPDKAAQWLPKDNATRDLLPLDPKLHVLAPVPALKCPDLAKSQALTKVDQIQENLVHSTINKFLLSGGDWPSMARSVEDKQNKVFEAELGKEASAGLKVSTDCFAEPAWDGVTPFKYTK</sequence>
<gene>
    <name evidence="1" type="ORF">E1263_17395</name>
</gene>
<keyword evidence="2" id="KW-1185">Reference proteome</keyword>
<dbReference type="Proteomes" id="UP000295124">
    <property type="component" value="Unassembled WGS sequence"/>
</dbReference>
<organism evidence="1 2">
    <name type="scientific">Kribbella antibiotica</name>
    <dbReference type="NCBI Taxonomy" id="190195"/>
    <lineage>
        <taxon>Bacteria</taxon>
        <taxon>Bacillati</taxon>
        <taxon>Actinomycetota</taxon>
        <taxon>Actinomycetes</taxon>
        <taxon>Propionibacteriales</taxon>
        <taxon>Kribbellaceae</taxon>
        <taxon>Kribbella</taxon>
    </lineage>
</organism>
<dbReference type="EMBL" id="SMKX01000044">
    <property type="protein sequence ID" value="TDD58850.1"/>
    <property type="molecule type" value="Genomic_DNA"/>
</dbReference>
<evidence type="ECO:0000313" key="2">
    <source>
        <dbReference type="Proteomes" id="UP000295124"/>
    </source>
</evidence>
<comment type="caution">
    <text evidence="1">The sequence shown here is derived from an EMBL/GenBank/DDBJ whole genome shotgun (WGS) entry which is preliminary data.</text>
</comment>
<dbReference type="InterPro" id="IPR006059">
    <property type="entry name" value="SBP"/>
</dbReference>
<protein>
    <submittedName>
        <fullName evidence="1">Extracellular solute-binding protein</fullName>
    </submittedName>
</protein>
<dbReference type="PANTHER" id="PTHR43649">
    <property type="entry name" value="ARABINOSE-BINDING PROTEIN-RELATED"/>
    <property type="match status" value="1"/>
</dbReference>
<dbReference type="SUPFAM" id="SSF53850">
    <property type="entry name" value="Periplasmic binding protein-like II"/>
    <property type="match status" value="1"/>
</dbReference>
<dbReference type="InterPro" id="IPR050490">
    <property type="entry name" value="Bact_solute-bd_prot1"/>
</dbReference>
<dbReference type="Gene3D" id="3.40.190.10">
    <property type="entry name" value="Periplasmic binding protein-like II"/>
    <property type="match status" value="1"/>
</dbReference>
<proteinExistence type="predicted"/>
<dbReference type="AlphaFoldDB" id="A0A4R4ZKX3"/>
<accession>A0A4R4ZKX3</accession>
<dbReference type="OrthoDB" id="8478044at2"/>
<dbReference type="Pfam" id="PF01547">
    <property type="entry name" value="SBP_bac_1"/>
    <property type="match status" value="1"/>
</dbReference>
<reference evidence="1 2" key="1">
    <citation type="submission" date="2019-03" db="EMBL/GenBank/DDBJ databases">
        <title>Draft genome sequences of novel Actinobacteria.</title>
        <authorList>
            <person name="Sahin N."/>
            <person name="Ay H."/>
            <person name="Saygin H."/>
        </authorList>
    </citation>
    <scope>NUCLEOTIDE SEQUENCE [LARGE SCALE GENOMIC DNA]</scope>
    <source>
        <strain evidence="1 2">JCM 13523</strain>
    </source>
</reference>
<evidence type="ECO:0000313" key="1">
    <source>
        <dbReference type="EMBL" id="TDD58850.1"/>
    </source>
</evidence>
<name>A0A4R4ZKX3_9ACTN</name>